<dbReference type="Gramene" id="RZC84613">
    <property type="protein sequence ID" value="RZC84613"/>
    <property type="gene ID" value="C5167_047399"/>
</dbReference>
<evidence type="ECO:0000313" key="2">
    <source>
        <dbReference type="Proteomes" id="UP000316621"/>
    </source>
</evidence>
<name>A0A4Y7LGI8_PAPSO</name>
<sequence length="67" mass="7902">MKMMFETELHDRFKKLWSVGGRFERRSCNQVFENFTFVSYLVGRSLYNQIVELTDAKVSGQLSDSED</sequence>
<proteinExistence type="predicted"/>
<gene>
    <name evidence="1" type="ORF">C5167_047399</name>
</gene>
<protein>
    <submittedName>
        <fullName evidence="1">Uncharacterized protein</fullName>
    </submittedName>
</protein>
<keyword evidence="2" id="KW-1185">Reference proteome</keyword>
<dbReference type="AlphaFoldDB" id="A0A4Y7LGI8"/>
<dbReference type="EMBL" id="CM010725">
    <property type="protein sequence ID" value="RZC84613.1"/>
    <property type="molecule type" value="Genomic_DNA"/>
</dbReference>
<evidence type="ECO:0000313" key="1">
    <source>
        <dbReference type="EMBL" id="RZC84613.1"/>
    </source>
</evidence>
<organism evidence="1 2">
    <name type="scientific">Papaver somniferum</name>
    <name type="common">Opium poppy</name>
    <dbReference type="NCBI Taxonomy" id="3469"/>
    <lineage>
        <taxon>Eukaryota</taxon>
        <taxon>Viridiplantae</taxon>
        <taxon>Streptophyta</taxon>
        <taxon>Embryophyta</taxon>
        <taxon>Tracheophyta</taxon>
        <taxon>Spermatophyta</taxon>
        <taxon>Magnoliopsida</taxon>
        <taxon>Ranunculales</taxon>
        <taxon>Papaveraceae</taxon>
        <taxon>Papaveroideae</taxon>
        <taxon>Papaver</taxon>
    </lineage>
</organism>
<dbReference type="Proteomes" id="UP000316621">
    <property type="component" value="Chromosome 11"/>
</dbReference>
<accession>A0A4Y7LGI8</accession>
<reference evidence="1 2" key="1">
    <citation type="journal article" date="2018" name="Science">
        <title>The opium poppy genome and morphinan production.</title>
        <authorList>
            <person name="Guo L."/>
            <person name="Winzer T."/>
            <person name="Yang X."/>
            <person name="Li Y."/>
            <person name="Ning Z."/>
            <person name="He Z."/>
            <person name="Teodor R."/>
            <person name="Lu Y."/>
            <person name="Bowser T.A."/>
            <person name="Graham I.A."/>
            <person name="Ye K."/>
        </authorList>
    </citation>
    <scope>NUCLEOTIDE SEQUENCE [LARGE SCALE GENOMIC DNA]</scope>
    <source>
        <strain evidence="2">cv. HN1</strain>
        <tissue evidence="1">Leaves</tissue>
    </source>
</reference>